<keyword evidence="1" id="KW-1133">Transmembrane helix</keyword>
<keyword evidence="1" id="KW-0812">Transmembrane</keyword>
<dbReference type="Proteomes" id="UP000275076">
    <property type="component" value="Unassembled WGS sequence"/>
</dbReference>
<sequence>MIEIFMDLGILEIFLVLSILYITTWSVIGSSGPSWTCRYLINRNTHIDLRYNTNQIPDLDCFIFSMNRRKIPSVKDQQDDDDDASFISPSI</sequence>
<comment type="caution">
    <text evidence="2">The sequence shown here is derived from an EMBL/GenBank/DDBJ whole genome shotgun (WGS) entry which is preliminary data.</text>
</comment>
<feature type="transmembrane region" description="Helical" evidence="1">
    <location>
        <begin position="9"/>
        <end position="28"/>
    </location>
</feature>
<accession>A0A428N7K4</accession>
<dbReference type="EMBL" id="RBVX01000003">
    <property type="protein sequence ID" value="RSL34360.1"/>
    <property type="molecule type" value="Genomic_DNA"/>
</dbReference>
<proteinExistence type="predicted"/>
<dbReference type="RefSeq" id="WP_125554595.1">
    <property type="nucleotide sequence ID" value="NZ_RBVX01000003.1"/>
</dbReference>
<evidence type="ECO:0000313" key="3">
    <source>
        <dbReference type="Proteomes" id="UP000275076"/>
    </source>
</evidence>
<protein>
    <submittedName>
        <fullName evidence="2">Uncharacterized protein</fullName>
    </submittedName>
</protein>
<organism evidence="2 3">
    <name type="scientific">Salibacterium salarium</name>
    <dbReference type="NCBI Taxonomy" id="284579"/>
    <lineage>
        <taxon>Bacteria</taxon>
        <taxon>Bacillati</taxon>
        <taxon>Bacillota</taxon>
        <taxon>Bacilli</taxon>
        <taxon>Bacillales</taxon>
        <taxon>Bacillaceae</taxon>
    </lineage>
</organism>
<dbReference type="AlphaFoldDB" id="A0A428N7K4"/>
<gene>
    <name evidence="2" type="ORF">D7Z54_04155</name>
</gene>
<evidence type="ECO:0000256" key="1">
    <source>
        <dbReference type="SAM" id="Phobius"/>
    </source>
</evidence>
<keyword evidence="1" id="KW-0472">Membrane</keyword>
<keyword evidence="3" id="KW-1185">Reference proteome</keyword>
<name>A0A428N7K4_9BACI</name>
<reference evidence="2 3" key="1">
    <citation type="submission" date="2018-10" db="EMBL/GenBank/DDBJ databases">
        <title>Draft genome sequence of Bacillus salarius IM0101, isolated from a hypersaline soil in Inner Mongolia, China.</title>
        <authorList>
            <person name="Yamprayoonswat W."/>
            <person name="Boonvisut S."/>
            <person name="Jumpathong W."/>
            <person name="Sittihan S."/>
            <person name="Ruangsuj P."/>
            <person name="Wanthongcharoen S."/>
            <person name="Thongpramul N."/>
            <person name="Pimmason S."/>
            <person name="Yu B."/>
            <person name="Yasawong M."/>
        </authorList>
    </citation>
    <scope>NUCLEOTIDE SEQUENCE [LARGE SCALE GENOMIC DNA]</scope>
    <source>
        <strain evidence="2 3">IM0101</strain>
    </source>
</reference>
<evidence type="ECO:0000313" key="2">
    <source>
        <dbReference type="EMBL" id="RSL34360.1"/>
    </source>
</evidence>